<evidence type="ECO:0008006" key="3">
    <source>
        <dbReference type="Google" id="ProtNLM"/>
    </source>
</evidence>
<dbReference type="Proteomes" id="UP001386437">
    <property type="component" value="Unassembled WGS sequence"/>
</dbReference>
<keyword evidence="2" id="KW-1185">Reference proteome</keyword>
<protein>
    <recommendedName>
        <fullName evidence="3">YqjK-like protein</fullName>
    </recommendedName>
</protein>
<name>A0ABU8IJY6_9BURK</name>
<dbReference type="EMBL" id="JACFYJ010000001">
    <property type="protein sequence ID" value="MEI5995907.1"/>
    <property type="molecule type" value="Genomic_DNA"/>
</dbReference>
<gene>
    <name evidence="1" type="ORF">H3V53_01340</name>
</gene>
<comment type="caution">
    <text evidence="1">The sequence shown here is derived from an EMBL/GenBank/DDBJ whole genome shotgun (WGS) entry which is preliminary data.</text>
</comment>
<accession>A0ABU8IJY6</accession>
<reference evidence="1 2" key="1">
    <citation type="journal article" date="2022" name="Arch. Microbiol.">
        <title>Paraburkholderia bengalensis sp. nov. isolated from roots of Oryza sativa, IR64.</title>
        <authorList>
            <person name="Nag P."/>
            <person name="Mondal N."/>
            <person name="Sarkar J."/>
            <person name="Das S."/>
        </authorList>
    </citation>
    <scope>NUCLEOTIDE SEQUENCE [LARGE SCALE GENOMIC DNA]</scope>
    <source>
        <strain evidence="1 2">IR64_4_BI</strain>
    </source>
</reference>
<organism evidence="1 2">
    <name type="scientific">Paraburkholderia bengalensis</name>
    <dbReference type="NCBI Taxonomy" id="2747562"/>
    <lineage>
        <taxon>Bacteria</taxon>
        <taxon>Pseudomonadati</taxon>
        <taxon>Pseudomonadota</taxon>
        <taxon>Betaproteobacteria</taxon>
        <taxon>Burkholderiales</taxon>
        <taxon>Burkholderiaceae</taxon>
        <taxon>Paraburkholderia</taxon>
    </lineage>
</organism>
<evidence type="ECO:0000313" key="1">
    <source>
        <dbReference type="EMBL" id="MEI5995907.1"/>
    </source>
</evidence>
<sequence length="98" mass="10874">MNARTSARLQREALLRERMAVSRDQLLAERAALLLEDARRPSLPARLHELYSTAPNVTMLTAFALGMLVIGPRRVVSVVVRNGLIGWLGKTVRRAAGR</sequence>
<proteinExistence type="predicted"/>
<dbReference type="RefSeq" id="WP_336596367.1">
    <property type="nucleotide sequence ID" value="NZ_JACFYJ010000001.1"/>
</dbReference>
<evidence type="ECO:0000313" key="2">
    <source>
        <dbReference type="Proteomes" id="UP001386437"/>
    </source>
</evidence>